<evidence type="ECO:0000313" key="3">
    <source>
        <dbReference type="EMBL" id="EUB60973.1"/>
    </source>
</evidence>
<dbReference type="GeneID" id="36339934"/>
<dbReference type="KEGG" id="egl:EGR_04219"/>
<dbReference type="Proteomes" id="UP000019149">
    <property type="component" value="Unassembled WGS sequence"/>
</dbReference>
<feature type="compositionally biased region" description="Basic residues" evidence="1">
    <location>
        <begin position="93"/>
        <end position="107"/>
    </location>
</feature>
<dbReference type="EMBL" id="LK028584">
    <property type="protein sequence ID" value="CDS21819.1"/>
    <property type="molecule type" value="Genomic_DNA"/>
</dbReference>
<dbReference type="WBParaSite" id="EgrG_000195000">
    <property type="protein sequence ID" value="EgrG_000195000"/>
    <property type="gene ID" value="EgrG_000195000"/>
</dbReference>
<evidence type="ECO:0000313" key="5">
    <source>
        <dbReference type="Proteomes" id="UP000492820"/>
    </source>
</evidence>
<keyword evidence="4" id="KW-1185">Reference proteome</keyword>
<feature type="region of interest" description="Disordered" evidence="1">
    <location>
        <begin position="166"/>
        <end position="209"/>
    </location>
</feature>
<dbReference type="OMA" id="HAMNDSK"/>
<gene>
    <name evidence="3 6" type="ORF">EGR_04219</name>
    <name evidence="2" type="ORF">EgrG_000195000</name>
</gene>
<dbReference type="CTD" id="36339934"/>
<feature type="region of interest" description="Disordered" evidence="1">
    <location>
        <begin position="90"/>
        <end position="115"/>
    </location>
</feature>
<proteinExistence type="predicted"/>
<evidence type="ECO:0000256" key="1">
    <source>
        <dbReference type="SAM" id="MobiDB-lite"/>
    </source>
</evidence>
<evidence type="ECO:0000313" key="6">
    <source>
        <dbReference type="WBParaSite" id="EgrG_000195000"/>
    </source>
</evidence>
<name>U6JCR4_ECHGR</name>
<reference evidence="2 5" key="2">
    <citation type="journal article" date="2013" name="Nature">
        <title>The genomes of four tapeworm species reveal adaptations to parasitism.</title>
        <authorList>
            <person name="Tsai I.J."/>
            <person name="Zarowiecki M."/>
            <person name="Holroyd N."/>
            <person name="Garciarrubio A."/>
            <person name="Sanchez-Flores A."/>
            <person name="Brooks K.L."/>
            <person name="Tracey A."/>
            <person name="Bobes R.J."/>
            <person name="Fragoso G."/>
            <person name="Sciutto E."/>
            <person name="Aslett M."/>
            <person name="Beasley H."/>
            <person name="Bennett H.M."/>
            <person name="Cai J."/>
            <person name="Camicia F."/>
            <person name="Clark R."/>
            <person name="Cucher M."/>
            <person name="De Silva N."/>
            <person name="Day T.A."/>
            <person name="Deplazes P."/>
            <person name="Estrada K."/>
            <person name="Fernandez C."/>
            <person name="Holland P.W."/>
            <person name="Hou J."/>
            <person name="Hu S."/>
            <person name="Huckvale T."/>
            <person name="Hung S.S."/>
            <person name="Kamenetzky L."/>
            <person name="Keane J.A."/>
            <person name="Kiss F."/>
            <person name="Koziol U."/>
            <person name="Lambert O."/>
            <person name="Liu K."/>
            <person name="Luo X."/>
            <person name="Luo Y."/>
            <person name="Macchiaroli N."/>
            <person name="Nichol S."/>
            <person name="Paps J."/>
            <person name="Parkinson J."/>
            <person name="Pouchkina-Stantcheva N."/>
            <person name="Riddiford N."/>
            <person name="Rosenzvit M."/>
            <person name="Salinas G."/>
            <person name="Wasmuth J.D."/>
            <person name="Zamanian M."/>
            <person name="Zheng Y."/>
            <person name="Cai X."/>
            <person name="Soberon X."/>
            <person name="Olson P.D."/>
            <person name="Laclette J.P."/>
            <person name="Brehm K."/>
            <person name="Berriman M."/>
            <person name="Garciarrubio A."/>
            <person name="Bobes R.J."/>
            <person name="Fragoso G."/>
            <person name="Sanchez-Flores A."/>
            <person name="Estrada K."/>
            <person name="Cevallos M.A."/>
            <person name="Morett E."/>
            <person name="Gonzalez V."/>
            <person name="Portillo T."/>
            <person name="Ochoa-Leyva A."/>
            <person name="Jose M.V."/>
            <person name="Sciutto E."/>
            <person name="Landa A."/>
            <person name="Jimenez L."/>
            <person name="Valdes V."/>
            <person name="Carrero J.C."/>
            <person name="Larralde C."/>
            <person name="Morales-Montor J."/>
            <person name="Limon-Lason J."/>
            <person name="Soberon X."/>
            <person name="Laclette J.P."/>
        </authorList>
    </citation>
    <scope>NUCLEOTIDE SEQUENCE [LARGE SCALE GENOMIC DNA]</scope>
</reference>
<accession>U6JCR4</accession>
<evidence type="ECO:0000313" key="4">
    <source>
        <dbReference type="Proteomes" id="UP000019149"/>
    </source>
</evidence>
<reference evidence="6" key="4">
    <citation type="submission" date="2020-10" db="UniProtKB">
        <authorList>
            <consortium name="WormBaseParasite"/>
        </authorList>
    </citation>
    <scope>IDENTIFICATION</scope>
</reference>
<reference evidence="2" key="3">
    <citation type="submission" date="2014-06" db="EMBL/GenBank/DDBJ databases">
        <authorList>
            <person name="Aslett M."/>
        </authorList>
    </citation>
    <scope>NUCLEOTIDE SEQUENCE</scope>
</reference>
<dbReference type="RefSeq" id="XP_024352169.1">
    <property type="nucleotide sequence ID" value="XM_024493468.1"/>
</dbReference>
<dbReference type="AlphaFoldDB" id="U6JCR4"/>
<feature type="region of interest" description="Disordered" evidence="1">
    <location>
        <begin position="49"/>
        <end position="69"/>
    </location>
</feature>
<protein>
    <submittedName>
        <fullName evidence="2 6">Expressed conserved protein</fullName>
    </submittedName>
</protein>
<dbReference type="EMBL" id="APAU02000025">
    <property type="protein sequence ID" value="EUB60973.1"/>
    <property type="molecule type" value="Genomic_DNA"/>
</dbReference>
<organism evidence="3 4">
    <name type="scientific">Echinococcus granulosus</name>
    <name type="common">Hydatid tapeworm</name>
    <dbReference type="NCBI Taxonomy" id="6210"/>
    <lineage>
        <taxon>Eukaryota</taxon>
        <taxon>Metazoa</taxon>
        <taxon>Spiralia</taxon>
        <taxon>Lophotrochozoa</taxon>
        <taxon>Platyhelminthes</taxon>
        <taxon>Cestoda</taxon>
        <taxon>Eucestoda</taxon>
        <taxon>Cyclophyllidea</taxon>
        <taxon>Taeniidae</taxon>
        <taxon>Echinococcus</taxon>
        <taxon>Echinococcus granulosus group</taxon>
    </lineage>
</organism>
<reference evidence="3 4" key="1">
    <citation type="journal article" date="2013" name="Nat. Genet.">
        <title>The genome of the hydatid tapeworm Echinococcus granulosus.</title>
        <authorList>
            <person name="Zheng H."/>
            <person name="Zhang W."/>
            <person name="Zhang L."/>
            <person name="Zhang Z."/>
            <person name="Li J."/>
            <person name="Lu G."/>
            <person name="Zhu Y."/>
            <person name="Wang Y."/>
            <person name="Huang Y."/>
            <person name="Liu J."/>
            <person name="Kang H."/>
            <person name="Chen J."/>
            <person name="Wang L."/>
            <person name="Chen A."/>
            <person name="Yu S."/>
            <person name="Gao Z."/>
            <person name="Jin L."/>
            <person name="Gu W."/>
            <person name="Wang Z."/>
            <person name="Zhao L."/>
            <person name="Shi B."/>
            <person name="Wen H."/>
            <person name="Lin R."/>
            <person name="Jones M.K."/>
            <person name="Brejova B."/>
            <person name="Vinar T."/>
            <person name="Zhao G."/>
            <person name="McManus D.P."/>
            <person name="Chen Z."/>
            <person name="Zhou Y."/>
            <person name="Wang S."/>
        </authorList>
    </citation>
    <scope>NUCLEOTIDE SEQUENCE [LARGE SCALE GENOMIC DNA]</scope>
</reference>
<dbReference type="Proteomes" id="UP000492820">
    <property type="component" value="Unassembled WGS sequence"/>
</dbReference>
<dbReference type="OrthoDB" id="10317486at2759"/>
<evidence type="ECO:0000313" key="2">
    <source>
        <dbReference type="EMBL" id="CDS21819.1"/>
    </source>
</evidence>
<sequence length="252" mass="28873">MSVGDSRIIHLSNSRRESSSAIYELLDDTESSTSSSSEDDYWVALSFHHAEQPEKHKPKTKAKAHAMNDSKEIKKRSVYFVLEEDRHSLVSRQTHHRSHKSHKKLPRKEKLDDSSRYSLVATSQKITPQPVKLLHKYKRYNSESEPIILPIQRKMRSTHCEGVYEGTRPRRSVSAVPMDKKPSHSRRRRSSEVVRSVDMSGSSSRLGHKAYSVNQDANMQELAIDMPDRSSSMKNFNKKPQAGCGIAILKRY</sequence>